<sequence>MSGQWYAAQGSSYAGEQQNSDPVQDAHALLAIYPMASANPSTHVTRHLSSLTISGAPPSALQPQYYAAYPQGNPPPYTEYAPEVDYLASQGNDSGYWENARNEASILVSQQAGSSYPYPNAHTPANAHLSTFRTNPFAQAILRRSNPATAYPTPPPPSSSSTSSSLAHALGPVPPPPQMVYEPQQSPAFFDQFIAQKSQEISHLAPPPQPRVSIPKVGQRPHPIALKTVTAPPPSSPSLNKKGGIVRPNTPPQTRGPPIEESPDPLVITPALTPCKRKSVTQLDSPSVKRVHSPYTTPVPITPSTSSKSRASMLSTPSSSHSNLSTPSRHRVTMAYVDVPTKSWTSTPKSKIRPMQPPDSPNDLGGYGTDDDSPRHPSGSKATSGRRTGDRDERLPLEKLTSMLEDMFEAEDSLPPDIDLSSLPAEFFSLQTTVDCSRPHLQPTLIRKCTKYILQVVHPGKRVRHAATGNTPRARDRSLADVDTALMGRFLKLLERSVKAGEDIDPFPGPPATAPGSAPSSPRKPAKKAKGKRRSKSRSGDEAEPEEMEVDSGPAPLTDLDHAKLGRALDIARDSIFAAECCVALLGAGRLTKQLYSEELITACMSAVKNQLTKVIYPFVEASAGAVPGSEMLQYVLRTGSHRHVLSETFQGLSAVLPRLSTLVNADAVAMSDSIIIQAVYIAIGPFFVIDAGEEGGKKENESAVIRTFGKSAMRGLRLDALSLIRAIFANHDDQREWIIEEILTSLIKLSDTKQKAGQFRLRDGRTIRTVSALLLQLVQTSSHDVRLTAQDIAKARQNKIALRRQESFSESQSQVAEEFLDEQDTAEIRLYKSGLESATKAAKKIIIFLTQRSGKGKATKNSNEAEYRAIFDNLISDLLAVLYWPEYPAASLLLSIASKFMVSSLDDVKTTQADSNAAKTMALDHLGVIAARIRSSILKFQPGTDESASKAKPLKPLDEIVAKLDVKRLDRLLANHQDVAAHLSKRSSEDQAYDSARELTAATLGQELANALDRINLWISHPEDDDELNIRDESNLLLFGKKIKAALHNVWKDQAKDVFDIGSQQEAERVSRVAEEIGTIQMLRNSFQPILNIILLALDAPPIFMRTKALRALGQIVTSDPTILAEANVRRAIESHLLDSSPAVRDAAVELIGKYMVDSPEVAGDYYNKIADRMADTGLSVRKRVIKLLKAFYAVTDDNDRKIDIAKRLVMRMVDEDDTVKELAIKTIEELWFPVTLPSALKSRSAAATTQDKGPLLSKVAVIMGTSAHFNDRQSPLEDILHQIIAEKQGNDAAYLHARYAEICEALIDGLVDASDLPGFTVINCVRTIYLFTASYPAILSGSNASTLLPYLKNATTVEEQQTSDYLLKIFRASIPHMPKTAIKFAQELQATLQPMVLKPSSVGGLQGLQETVACMCTVVQCLTHDFLRLVALLKSCNTRLQQSVKRVAAGPLPPNDMRNLSILIVIIALLGEHCDFERIRREIPDAVLDLDAISPSPIIEHIYGTLLQLYQKSEDATLRGRVLQCLGFLFRTQPSLMTMERSAVIMDDVFSSPDEERRGRLLKIIQEFLISEAAKHSAKQKDTKSVKGKAKPLEVNMDELVGNTDGFADSGVSSAVVQRYLNHILAAALSQNPQIQAAAIDVLTFTIKQGLAHPLSSFPFIVALETSPNPGLSSRASSLHSTLHEKHASILNTRYIQSARASFEYQRRINTDGNVQGFRMQPTPIALLQRWYSLVREKRPTRQDFLKSLLKAFRLTGQDQATQDEVEFTRYMAENFAAFEYKTQEEVITVIKDLTVVLSVDGTRLLEIISPSHLLSHLRGPEAPGENMDVDTQADVPDRRPLMRASVIIGMVMLLKAYLKTLYSLSEEKCSKFVLGKKSAAGDKAATKRNEKAISWARLPYVTEPILTTADVDAQKTKFIEVWNEDGVSAEPEDEFA</sequence>
<dbReference type="CDD" id="cd23958">
    <property type="entry name" value="SCC2"/>
    <property type="match status" value="1"/>
</dbReference>
<feature type="domain" description="Sister chromatid cohesion C-terminal" evidence="8">
    <location>
        <begin position="1615"/>
        <end position="1798"/>
    </location>
</feature>
<dbReference type="Pfam" id="PF12830">
    <property type="entry name" value="Nipped-B_C"/>
    <property type="match status" value="1"/>
</dbReference>
<proteinExistence type="inferred from homology"/>
<evidence type="ECO:0000256" key="2">
    <source>
        <dbReference type="ARBA" id="ARBA00009252"/>
    </source>
</evidence>
<feature type="compositionally biased region" description="Basic residues" evidence="7">
    <location>
        <begin position="524"/>
        <end position="537"/>
    </location>
</feature>
<feature type="region of interest" description="Disordered" evidence="7">
    <location>
        <begin position="502"/>
        <end position="557"/>
    </location>
</feature>
<dbReference type="GO" id="GO:0061775">
    <property type="term" value="F:cohesin loader activity"/>
    <property type="evidence" value="ECO:0007669"/>
    <property type="project" value="InterPro"/>
</dbReference>
<name>A0AAD7H730_9AGAR</name>
<dbReference type="GO" id="GO:1990414">
    <property type="term" value="P:replication-born double-strand break repair via sister chromatid exchange"/>
    <property type="evidence" value="ECO:0007669"/>
    <property type="project" value="TreeGrafter"/>
</dbReference>
<dbReference type="InterPro" id="IPR026003">
    <property type="entry name" value="Cohesin_HEAT"/>
</dbReference>
<gene>
    <name evidence="9" type="ORF">DFH07DRAFT_1068632</name>
</gene>
<accession>A0AAD7H730</accession>
<dbReference type="InterPro" id="IPR024986">
    <property type="entry name" value="Nipped-B_C"/>
</dbReference>
<evidence type="ECO:0000256" key="4">
    <source>
        <dbReference type="ARBA" id="ARBA00023242"/>
    </source>
</evidence>
<dbReference type="PANTHER" id="PTHR21704">
    <property type="entry name" value="NIPPED-B-LIKE PROTEIN DELANGIN SCC2-RELATED"/>
    <property type="match status" value="1"/>
</dbReference>
<evidence type="ECO:0000259" key="8">
    <source>
        <dbReference type="Pfam" id="PF12830"/>
    </source>
</evidence>
<dbReference type="GO" id="GO:0010468">
    <property type="term" value="P:regulation of gene expression"/>
    <property type="evidence" value="ECO:0007669"/>
    <property type="project" value="InterPro"/>
</dbReference>
<dbReference type="SUPFAM" id="SSF48371">
    <property type="entry name" value="ARM repeat"/>
    <property type="match status" value="1"/>
</dbReference>
<keyword evidence="3 6" id="KW-0677">Repeat</keyword>
<feature type="region of interest" description="Disordered" evidence="7">
    <location>
        <begin position="226"/>
        <end position="395"/>
    </location>
</feature>
<dbReference type="InterPro" id="IPR033031">
    <property type="entry name" value="Scc2/Nipped-B"/>
</dbReference>
<evidence type="ECO:0000256" key="5">
    <source>
        <dbReference type="ARBA" id="ARBA00023306"/>
    </source>
</evidence>
<dbReference type="GO" id="GO:0003682">
    <property type="term" value="F:chromatin binding"/>
    <property type="evidence" value="ECO:0007669"/>
    <property type="project" value="TreeGrafter"/>
</dbReference>
<keyword evidence="5 6" id="KW-0131">Cell cycle</keyword>
<keyword evidence="10" id="KW-1185">Reference proteome</keyword>
<evidence type="ECO:0000313" key="9">
    <source>
        <dbReference type="EMBL" id="KAJ7714025.1"/>
    </source>
</evidence>
<comment type="similarity">
    <text evidence="2 6">Belongs to the SCC2/Nipped-B family.</text>
</comment>
<reference evidence="9" key="1">
    <citation type="submission" date="2023-03" db="EMBL/GenBank/DDBJ databases">
        <title>Massive genome expansion in bonnet fungi (Mycena s.s.) driven by repeated elements and novel gene families across ecological guilds.</title>
        <authorList>
            <consortium name="Lawrence Berkeley National Laboratory"/>
            <person name="Harder C.B."/>
            <person name="Miyauchi S."/>
            <person name="Viragh M."/>
            <person name="Kuo A."/>
            <person name="Thoen E."/>
            <person name="Andreopoulos B."/>
            <person name="Lu D."/>
            <person name="Skrede I."/>
            <person name="Drula E."/>
            <person name="Henrissat B."/>
            <person name="Morin E."/>
            <person name="Kohler A."/>
            <person name="Barry K."/>
            <person name="LaButti K."/>
            <person name="Morin E."/>
            <person name="Salamov A."/>
            <person name="Lipzen A."/>
            <person name="Mereny Z."/>
            <person name="Hegedus B."/>
            <person name="Baldrian P."/>
            <person name="Stursova M."/>
            <person name="Weitz H."/>
            <person name="Taylor A."/>
            <person name="Grigoriev I.V."/>
            <person name="Nagy L.G."/>
            <person name="Martin F."/>
            <person name="Kauserud H."/>
        </authorList>
    </citation>
    <scope>NUCLEOTIDE SEQUENCE</scope>
    <source>
        <strain evidence="9">CBHHK188m</strain>
    </source>
</reference>
<feature type="region of interest" description="Disordered" evidence="7">
    <location>
        <begin position="1"/>
        <end position="20"/>
    </location>
</feature>
<dbReference type="GO" id="GO:0034087">
    <property type="term" value="P:establishment of mitotic sister chromatid cohesion"/>
    <property type="evidence" value="ECO:0007669"/>
    <property type="project" value="TreeGrafter"/>
</dbReference>
<dbReference type="PANTHER" id="PTHR21704:SF18">
    <property type="entry name" value="NIPPED-B-LIKE PROTEIN"/>
    <property type="match status" value="1"/>
</dbReference>
<dbReference type="GO" id="GO:0090694">
    <property type="term" value="C:Scc2-Scc4 cohesin loading complex"/>
    <property type="evidence" value="ECO:0007669"/>
    <property type="project" value="TreeGrafter"/>
</dbReference>
<keyword evidence="4 6" id="KW-0539">Nucleus</keyword>
<dbReference type="GO" id="GO:0071169">
    <property type="term" value="P:establishment of protein localization to chromatin"/>
    <property type="evidence" value="ECO:0007669"/>
    <property type="project" value="TreeGrafter"/>
</dbReference>
<protein>
    <recommendedName>
        <fullName evidence="6">Sister chromatid cohesion protein</fullName>
    </recommendedName>
</protein>
<dbReference type="EMBL" id="JARJLG010000379">
    <property type="protein sequence ID" value="KAJ7714025.1"/>
    <property type="molecule type" value="Genomic_DNA"/>
</dbReference>
<dbReference type="InterPro" id="IPR016024">
    <property type="entry name" value="ARM-type_fold"/>
</dbReference>
<dbReference type="InterPro" id="IPR011989">
    <property type="entry name" value="ARM-like"/>
</dbReference>
<evidence type="ECO:0000256" key="6">
    <source>
        <dbReference type="RuleBase" id="RU364107"/>
    </source>
</evidence>
<evidence type="ECO:0000256" key="1">
    <source>
        <dbReference type="ARBA" id="ARBA00004123"/>
    </source>
</evidence>
<comment type="caution">
    <text evidence="9">The sequence shown here is derived from an EMBL/GenBank/DDBJ whole genome shotgun (WGS) entry which is preliminary data.</text>
</comment>
<organism evidence="9 10">
    <name type="scientific">Mycena maculata</name>
    <dbReference type="NCBI Taxonomy" id="230809"/>
    <lineage>
        <taxon>Eukaryota</taxon>
        <taxon>Fungi</taxon>
        <taxon>Dikarya</taxon>
        <taxon>Basidiomycota</taxon>
        <taxon>Agaricomycotina</taxon>
        <taxon>Agaricomycetes</taxon>
        <taxon>Agaricomycetidae</taxon>
        <taxon>Agaricales</taxon>
        <taxon>Marasmiineae</taxon>
        <taxon>Mycenaceae</taxon>
        <taxon>Mycena</taxon>
    </lineage>
</organism>
<feature type="compositionally biased region" description="Low complexity" evidence="7">
    <location>
        <begin position="514"/>
        <end position="523"/>
    </location>
</feature>
<feature type="compositionally biased region" description="Low complexity" evidence="7">
    <location>
        <begin position="293"/>
        <end position="327"/>
    </location>
</feature>
<evidence type="ECO:0000256" key="7">
    <source>
        <dbReference type="SAM" id="MobiDB-lite"/>
    </source>
</evidence>
<dbReference type="GO" id="GO:0140588">
    <property type="term" value="P:chromatin looping"/>
    <property type="evidence" value="ECO:0007669"/>
    <property type="project" value="InterPro"/>
</dbReference>
<dbReference type="Pfam" id="PF12765">
    <property type="entry name" value="Cohesin_HEAT"/>
    <property type="match status" value="1"/>
</dbReference>
<dbReference type="Gene3D" id="1.25.10.10">
    <property type="entry name" value="Leucine-rich Repeat Variant"/>
    <property type="match status" value="1"/>
</dbReference>
<evidence type="ECO:0000256" key="3">
    <source>
        <dbReference type="ARBA" id="ARBA00022737"/>
    </source>
</evidence>
<dbReference type="Proteomes" id="UP001215280">
    <property type="component" value="Unassembled WGS sequence"/>
</dbReference>
<evidence type="ECO:0000313" key="10">
    <source>
        <dbReference type="Proteomes" id="UP001215280"/>
    </source>
</evidence>
<comment type="subcellular location">
    <subcellularLocation>
        <location evidence="1 6">Nucleus</location>
    </subcellularLocation>
</comment>
<feature type="region of interest" description="Disordered" evidence="7">
    <location>
        <begin position="147"/>
        <end position="178"/>
    </location>
</feature>